<evidence type="ECO:0000313" key="2">
    <source>
        <dbReference type="Proteomes" id="UP000478052"/>
    </source>
</evidence>
<gene>
    <name evidence="1" type="ORF">FWK35_00032801</name>
</gene>
<feature type="non-terminal residue" evidence="1">
    <location>
        <position position="1"/>
    </location>
</feature>
<evidence type="ECO:0000313" key="1">
    <source>
        <dbReference type="EMBL" id="KAF0715591.1"/>
    </source>
</evidence>
<feature type="non-terminal residue" evidence="1">
    <location>
        <position position="196"/>
    </location>
</feature>
<protein>
    <submittedName>
        <fullName evidence="1">Uncharacterized protein</fullName>
    </submittedName>
</protein>
<sequence length="196" mass="22652">FGQQVRAGVKTLKIRRGEIFDLQIPGVDFQILANYNECFDTIFESFGQQVRAGVKTLKIRRCEIFDLQIPGVDLQILANYLQNFGNMQNFVRANFTATRSPMHVFHLHVFFWELATSVRPSTIVHLPTDLRPIIIYKGPYFSYISMAPWPTKGVLDGPDWTYHPGFATDVFKLTEVHAMVQICSRVNDRRPLRKFL</sequence>
<dbReference type="Proteomes" id="UP000478052">
    <property type="component" value="Unassembled WGS sequence"/>
</dbReference>
<accession>A0A6G0W273</accession>
<organism evidence="1 2">
    <name type="scientific">Aphis craccivora</name>
    <name type="common">Cowpea aphid</name>
    <dbReference type="NCBI Taxonomy" id="307492"/>
    <lineage>
        <taxon>Eukaryota</taxon>
        <taxon>Metazoa</taxon>
        <taxon>Ecdysozoa</taxon>
        <taxon>Arthropoda</taxon>
        <taxon>Hexapoda</taxon>
        <taxon>Insecta</taxon>
        <taxon>Pterygota</taxon>
        <taxon>Neoptera</taxon>
        <taxon>Paraneoptera</taxon>
        <taxon>Hemiptera</taxon>
        <taxon>Sternorrhyncha</taxon>
        <taxon>Aphidomorpha</taxon>
        <taxon>Aphidoidea</taxon>
        <taxon>Aphididae</taxon>
        <taxon>Aphidini</taxon>
        <taxon>Aphis</taxon>
        <taxon>Aphis</taxon>
    </lineage>
</organism>
<comment type="caution">
    <text evidence="1">The sequence shown here is derived from an EMBL/GenBank/DDBJ whole genome shotgun (WGS) entry which is preliminary data.</text>
</comment>
<reference evidence="1 2" key="1">
    <citation type="submission" date="2019-08" db="EMBL/GenBank/DDBJ databases">
        <title>Whole genome of Aphis craccivora.</title>
        <authorList>
            <person name="Voronova N.V."/>
            <person name="Shulinski R.S."/>
            <person name="Bandarenka Y.V."/>
            <person name="Zhorov D.G."/>
            <person name="Warner D."/>
        </authorList>
    </citation>
    <scope>NUCLEOTIDE SEQUENCE [LARGE SCALE GENOMIC DNA]</scope>
    <source>
        <strain evidence="1">180601</strain>
        <tissue evidence="1">Whole Body</tissue>
    </source>
</reference>
<keyword evidence="2" id="KW-1185">Reference proteome</keyword>
<dbReference type="EMBL" id="VUJU01010149">
    <property type="protein sequence ID" value="KAF0715591.1"/>
    <property type="molecule type" value="Genomic_DNA"/>
</dbReference>
<name>A0A6G0W273_APHCR</name>
<proteinExistence type="predicted"/>
<dbReference type="AlphaFoldDB" id="A0A6G0W273"/>